<name>A0ABS3GXM2_9ENTE</name>
<feature type="transmembrane region" description="Helical" evidence="7">
    <location>
        <begin position="224"/>
        <end position="245"/>
    </location>
</feature>
<feature type="transmembrane region" description="Helical" evidence="7">
    <location>
        <begin position="72"/>
        <end position="96"/>
    </location>
</feature>
<protein>
    <recommendedName>
        <fullName evidence="5">Signal peptidase I</fullName>
        <ecNumber evidence="5">3.4.21.89</ecNumber>
    </recommendedName>
</protein>
<accession>A0ABS3GXM2</accession>
<dbReference type="EC" id="3.4.21.89" evidence="5"/>
<keyword evidence="8" id="KW-0378">Hydrolase</keyword>
<keyword evidence="3 7" id="KW-1133">Transmembrane helix</keyword>
<dbReference type="GO" id="GO:0009003">
    <property type="term" value="F:signal peptidase activity"/>
    <property type="evidence" value="ECO:0007669"/>
    <property type="project" value="UniProtKB-EC"/>
</dbReference>
<dbReference type="SUPFAM" id="SSF51306">
    <property type="entry name" value="LexA/Signal peptidase"/>
    <property type="match status" value="1"/>
</dbReference>
<comment type="caution">
    <text evidence="8">The sequence shown here is derived from an EMBL/GenBank/DDBJ whole genome shotgun (WGS) entry which is preliminary data.</text>
</comment>
<feature type="compositionally biased region" description="Basic residues" evidence="6">
    <location>
        <begin position="48"/>
        <end position="62"/>
    </location>
</feature>
<dbReference type="InterPro" id="IPR019533">
    <property type="entry name" value="Peptidase_S26"/>
</dbReference>
<dbReference type="InterPro" id="IPR036286">
    <property type="entry name" value="LexA/Signal_pep-like_sf"/>
</dbReference>
<keyword evidence="4 7" id="KW-0472">Membrane</keyword>
<evidence type="ECO:0000256" key="4">
    <source>
        <dbReference type="ARBA" id="ARBA00023136"/>
    </source>
</evidence>
<evidence type="ECO:0000256" key="1">
    <source>
        <dbReference type="ARBA" id="ARBA00004370"/>
    </source>
</evidence>
<evidence type="ECO:0000256" key="7">
    <source>
        <dbReference type="SAM" id="Phobius"/>
    </source>
</evidence>
<evidence type="ECO:0000256" key="3">
    <source>
        <dbReference type="ARBA" id="ARBA00022989"/>
    </source>
</evidence>
<dbReference type="RefSeq" id="WP_207112085.1">
    <property type="nucleotide sequence ID" value="NZ_JAFLWD010000013.1"/>
</dbReference>
<keyword evidence="2 7" id="KW-0812">Transmembrane</keyword>
<evidence type="ECO:0000256" key="2">
    <source>
        <dbReference type="ARBA" id="ARBA00022692"/>
    </source>
</evidence>
<evidence type="ECO:0000256" key="6">
    <source>
        <dbReference type="SAM" id="MobiDB-lite"/>
    </source>
</evidence>
<dbReference type="EMBL" id="JAFLWD010000013">
    <property type="protein sequence ID" value="MBO0440007.1"/>
    <property type="molecule type" value="Genomic_DNA"/>
</dbReference>
<dbReference type="Proteomes" id="UP000664632">
    <property type="component" value="Unassembled WGS sequence"/>
</dbReference>
<sequence>MVEERKKKRRPNKKIAQSSASKPKHNKKELNHQNITVKKEEKRPDAKNRKRKKKTVSQKRKIASTQKVRNPLYAFLFNVLFYSLILFMIVGSIIFATTKNADKSILGYRFFGVLTDSMVPRDPKNQKGGFHSGDVIIVKNIAGNEANVGDIITFRPSIKSQAFLTHRVKEKLDQLGDVKGTYYITQGDANLAEDVPISENQVVGKKILVVPKIGAFLNFIRENLLVSSIFLISVFGFITVVRYYILNK</sequence>
<evidence type="ECO:0000313" key="8">
    <source>
        <dbReference type="EMBL" id="MBO0440007.1"/>
    </source>
</evidence>
<feature type="compositionally biased region" description="Basic and acidic residues" evidence="6">
    <location>
        <begin position="37"/>
        <end position="47"/>
    </location>
</feature>
<feature type="region of interest" description="Disordered" evidence="6">
    <location>
        <begin position="1"/>
        <end position="62"/>
    </location>
</feature>
<dbReference type="InterPro" id="IPR001733">
    <property type="entry name" value="Peptidase_S26B"/>
</dbReference>
<organism evidence="8 9">
    <name type="scientific">Candidatus Enterococcus ikei</name>
    <dbReference type="NCBI Taxonomy" id="2815326"/>
    <lineage>
        <taxon>Bacteria</taxon>
        <taxon>Bacillati</taxon>
        <taxon>Bacillota</taxon>
        <taxon>Bacilli</taxon>
        <taxon>Lactobacillales</taxon>
        <taxon>Enterococcaceae</taxon>
        <taxon>Enterococcus</taxon>
    </lineage>
</organism>
<dbReference type="NCBIfam" id="TIGR02228">
    <property type="entry name" value="sigpep_I_arch"/>
    <property type="match status" value="1"/>
</dbReference>
<reference evidence="8 9" key="1">
    <citation type="submission" date="2021-03" db="EMBL/GenBank/DDBJ databases">
        <title>Enterococcal diversity collection.</title>
        <authorList>
            <person name="Gilmore M.S."/>
            <person name="Schwartzman J."/>
            <person name="Van Tyne D."/>
            <person name="Martin M."/>
            <person name="Earl A.M."/>
            <person name="Manson A.L."/>
            <person name="Straub T."/>
            <person name="Salamzade R."/>
            <person name="Saavedra J."/>
            <person name="Lebreton F."/>
            <person name="Prichula J."/>
            <person name="Schaufler K."/>
            <person name="Gaca A."/>
            <person name="Sgardioli B."/>
            <person name="Wagenaar J."/>
            <person name="Strong T."/>
        </authorList>
    </citation>
    <scope>NUCLEOTIDE SEQUENCE [LARGE SCALE GENOMIC DNA]</scope>
    <source>
        <strain evidence="8 9">DIV0869a</strain>
    </source>
</reference>
<keyword evidence="9" id="KW-1185">Reference proteome</keyword>
<proteinExistence type="predicted"/>
<gene>
    <name evidence="8" type="ORF">JZO69_06515</name>
</gene>
<evidence type="ECO:0000256" key="5">
    <source>
        <dbReference type="NCBIfam" id="TIGR02228"/>
    </source>
</evidence>
<comment type="subcellular location">
    <subcellularLocation>
        <location evidence="1">Membrane</location>
    </subcellularLocation>
</comment>
<feature type="compositionally biased region" description="Basic residues" evidence="6">
    <location>
        <begin position="1"/>
        <end position="13"/>
    </location>
</feature>
<evidence type="ECO:0000313" key="9">
    <source>
        <dbReference type="Proteomes" id="UP000664632"/>
    </source>
</evidence>
<dbReference type="CDD" id="cd06530">
    <property type="entry name" value="S26_SPase_I"/>
    <property type="match status" value="1"/>
</dbReference>